<reference evidence="1" key="1">
    <citation type="journal article" date="2019" name="Sci. Rep.">
        <title>Draft genome of Tanacetum cinerariifolium, the natural source of mosquito coil.</title>
        <authorList>
            <person name="Yamashiro T."/>
            <person name="Shiraishi A."/>
            <person name="Satake H."/>
            <person name="Nakayama K."/>
        </authorList>
    </citation>
    <scope>NUCLEOTIDE SEQUENCE</scope>
</reference>
<name>A0A699SNH4_TANCI</name>
<comment type="caution">
    <text evidence="1">The sequence shown here is derived from an EMBL/GenBank/DDBJ whole genome shotgun (WGS) entry which is preliminary data.</text>
</comment>
<organism evidence="1">
    <name type="scientific">Tanacetum cinerariifolium</name>
    <name type="common">Dalmatian daisy</name>
    <name type="synonym">Chrysanthemum cinerariifolium</name>
    <dbReference type="NCBI Taxonomy" id="118510"/>
    <lineage>
        <taxon>Eukaryota</taxon>
        <taxon>Viridiplantae</taxon>
        <taxon>Streptophyta</taxon>
        <taxon>Embryophyta</taxon>
        <taxon>Tracheophyta</taxon>
        <taxon>Spermatophyta</taxon>
        <taxon>Magnoliopsida</taxon>
        <taxon>eudicotyledons</taxon>
        <taxon>Gunneridae</taxon>
        <taxon>Pentapetalae</taxon>
        <taxon>asterids</taxon>
        <taxon>campanulids</taxon>
        <taxon>Asterales</taxon>
        <taxon>Asteraceae</taxon>
        <taxon>Asteroideae</taxon>
        <taxon>Anthemideae</taxon>
        <taxon>Anthemidinae</taxon>
        <taxon>Tanacetum</taxon>
    </lineage>
</organism>
<dbReference type="AlphaFoldDB" id="A0A699SNH4"/>
<gene>
    <name evidence="1" type="ORF">Tci_871022</name>
</gene>
<sequence length="78" mass="8685">GAKLVRILISEGSLSLLKIFETKSLAEMFTRLVMKEKLKFCAASIGLRVLIMEDGVLPERVYSQFNDVSSGYLESKVS</sequence>
<dbReference type="EMBL" id="BKCJ011175910">
    <property type="protein sequence ID" value="GFC99052.1"/>
    <property type="molecule type" value="Genomic_DNA"/>
</dbReference>
<protein>
    <submittedName>
        <fullName evidence="1">Uncharacterized protein</fullName>
    </submittedName>
</protein>
<proteinExistence type="predicted"/>
<accession>A0A699SNH4</accession>
<evidence type="ECO:0000313" key="1">
    <source>
        <dbReference type="EMBL" id="GFC99052.1"/>
    </source>
</evidence>
<feature type="non-terminal residue" evidence="1">
    <location>
        <position position="1"/>
    </location>
</feature>